<accession>A0ABS0WVL8</accession>
<name>A0ABS0WVL8_9FLAO</name>
<dbReference type="RefSeq" id="WP_117882023.1">
    <property type="nucleotide sequence ID" value="NZ_JAEHFJ010000011.1"/>
</dbReference>
<evidence type="ECO:0000313" key="1">
    <source>
        <dbReference type="EMBL" id="MBJ2176021.1"/>
    </source>
</evidence>
<dbReference type="Proteomes" id="UP000623301">
    <property type="component" value="Unassembled WGS sequence"/>
</dbReference>
<proteinExistence type="predicted"/>
<reference evidence="1 2" key="1">
    <citation type="submission" date="2020-12" db="EMBL/GenBank/DDBJ databases">
        <title>Aureibaculum luteum sp. nov. and Aureibaculum flavum sp. nov., novel members of the family Flavobacteriaceae isolated from Antarctic intertidal sediments.</title>
        <authorList>
            <person name="He X."/>
            <person name="Zhang X."/>
        </authorList>
    </citation>
    <scope>NUCLEOTIDE SEQUENCE [LARGE SCALE GENOMIC DNA]</scope>
    <source>
        <strain evidence="1 2">A20</strain>
    </source>
</reference>
<protein>
    <submittedName>
        <fullName evidence="1">Uncharacterized protein</fullName>
    </submittedName>
</protein>
<dbReference type="EMBL" id="JAEHFJ010000011">
    <property type="protein sequence ID" value="MBJ2176021.1"/>
    <property type="molecule type" value="Genomic_DNA"/>
</dbReference>
<organism evidence="1 2">
    <name type="scientific">Aureibaculum flavum</name>
    <dbReference type="NCBI Taxonomy" id="2795986"/>
    <lineage>
        <taxon>Bacteria</taxon>
        <taxon>Pseudomonadati</taxon>
        <taxon>Bacteroidota</taxon>
        <taxon>Flavobacteriia</taxon>
        <taxon>Flavobacteriales</taxon>
        <taxon>Flavobacteriaceae</taxon>
        <taxon>Aureibaculum</taxon>
    </lineage>
</organism>
<sequence>MAKIQSVELLSIPEVINAGDDISDLTVILDIEFHDLDIKLQMEYCLHIFIYDIHGKVDSPLVIPNWDESTVISISSDRKDDFLGSASKVIVAENKNETMEIPLTLKLGRFEQRNTYNSRKLEVFATIAPAIGRASKWSAPFESRIVF</sequence>
<comment type="caution">
    <text evidence="1">The sequence shown here is derived from an EMBL/GenBank/DDBJ whole genome shotgun (WGS) entry which is preliminary data.</text>
</comment>
<evidence type="ECO:0000313" key="2">
    <source>
        <dbReference type="Proteomes" id="UP000623301"/>
    </source>
</evidence>
<keyword evidence="2" id="KW-1185">Reference proteome</keyword>
<gene>
    <name evidence="1" type="ORF">JBL43_17340</name>
</gene>